<evidence type="ECO:0000256" key="6">
    <source>
        <dbReference type="ARBA" id="ARBA00023136"/>
    </source>
</evidence>
<dbReference type="Proteomes" id="UP001302652">
    <property type="component" value="Chromosome 3"/>
</dbReference>
<evidence type="ECO:0000259" key="9">
    <source>
        <dbReference type="Pfam" id="PF04239"/>
    </source>
</evidence>
<feature type="compositionally biased region" description="Polar residues" evidence="7">
    <location>
        <begin position="234"/>
        <end position="245"/>
    </location>
</feature>
<keyword evidence="6 8" id="KW-0472">Membrane</keyword>
<accession>A0ABZ0E9V0</accession>
<comment type="subcellular location">
    <subcellularLocation>
        <location evidence="1">Cell membrane</location>
        <topology evidence="1">Multi-pass membrane protein</topology>
    </subcellularLocation>
</comment>
<keyword evidence="4 8" id="KW-0812">Transmembrane</keyword>
<gene>
    <name evidence="10" type="ORF">RW095_00310</name>
</gene>
<comment type="similarity">
    <text evidence="2">Belongs to the UPF0702 family.</text>
</comment>
<evidence type="ECO:0000256" key="1">
    <source>
        <dbReference type="ARBA" id="ARBA00004651"/>
    </source>
</evidence>
<dbReference type="RefSeq" id="WP_317015768.1">
    <property type="nucleotide sequence ID" value="NZ_CP136511.1"/>
</dbReference>
<evidence type="ECO:0000256" key="8">
    <source>
        <dbReference type="SAM" id="Phobius"/>
    </source>
</evidence>
<proteinExistence type="inferred from homology"/>
<feature type="transmembrane region" description="Helical" evidence="8">
    <location>
        <begin position="71"/>
        <end position="89"/>
    </location>
</feature>
<dbReference type="PANTHER" id="PTHR34582">
    <property type="entry name" value="UPF0702 TRANSMEMBRANE PROTEIN YCAP"/>
    <property type="match status" value="1"/>
</dbReference>
<evidence type="ECO:0000313" key="11">
    <source>
        <dbReference type="Proteomes" id="UP001302652"/>
    </source>
</evidence>
<feature type="transmembrane region" description="Helical" evidence="8">
    <location>
        <begin position="46"/>
        <end position="65"/>
    </location>
</feature>
<evidence type="ECO:0000256" key="5">
    <source>
        <dbReference type="ARBA" id="ARBA00022989"/>
    </source>
</evidence>
<dbReference type="Gene3D" id="3.30.240.20">
    <property type="entry name" value="bsu07140 like domains"/>
    <property type="match status" value="1"/>
</dbReference>
<feature type="transmembrane region" description="Helical" evidence="8">
    <location>
        <begin position="12"/>
        <end position="34"/>
    </location>
</feature>
<keyword evidence="5 8" id="KW-1133">Transmembrane helix</keyword>
<sequence length="245" mass="26686">MEFVQRLLVGDGPWAFLVELAPRAVIVYGLLLVAMRLMGKRVAAQLSITELAVVLMLGAAIGVPIQVSSQGVLPAVVVLCAVVVLQRLTGKAGLRWRRFEVLQQGDVTILIKDGRMLLDQLKVCDMSREMLASELRAAQVAHLGQLRRVYLEASGSISIVRRRDERPGLTVRPDMERSLLDAIGADGYFSCWNCGVTVAADQRPSHPCTACRASRWESAVTLPNAPIRNKGEPSAQTLDMSAARS</sequence>
<keyword evidence="3" id="KW-1003">Cell membrane</keyword>
<evidence type="ECO:0000256" key="7">
    <source>
        <dbReference type="SAM" id="MobiDB-lite"/>
    </source>
</evidence>
<dbReference type="InterPro" id="IPR023090">
    <property type="entry name" value="UPF0702_alpha/beta_dom_sf"/>
</dbReference>
<dbReference type="InterPro" id="IPR007353">
    <property type="entry name" value="DUF421"/>
</dbReference>
<feature type="region of interest" description="Disordered" evidence="7">
    <location>
        <begin position="224"/>
        <end position="245"/>
    </location>
</feature>
<keyword evidence="11" id="KW-1185">Reference proteome</keyword>
<dbReference type="Pfam" id="PF04239">
    <property type="entry name" value="DUF421"/>
    <property type="match status" value="1"/>
</dbReference>
<feature type="domain" description="YetF C-terminal" evidence="9">
    <location>
        <begin position="95"/>
        <end position="167"/>
    </location>
</feature>
<evidence type="ECO:0000313" key="10">
    <source>
        <dbReference type="EMBL" id="WOD14020.1"/>
    </source>
</evidence>
<evidence type="ECO:0000256" key="4">
    <source>
        <dbReference type="ARBA" id="ARBA00022692"/>
    </source>
</evidence>
<reference evidence="10 11" key="1">
    <citation type="submission" date="2023-10" db="EMBL/GenBank/DDBJ databases">
        <title>Surface-active antibiotics is a multifunctional adaptation for post-fire microbes.</title>
        <authorList>
            <person name="Liu M.D."/>
            <person name="Du Y."/>
            <person name="Koupaei S.K."/>
            <person name="Kim N.R."/>
            <person name="Zhang W."/>
            <person name="Traxler M.F."/>
        </authorList>
    </citation>
    <scope>NUCLEOTIDE SEQUENCE [LARGE SCALE GENOMIC DNA]</scope>
    <source>
        <strain evidence="10 11">F3</strain>
    </source>
</reference>
<dbReference type="PANTHER" id="PTHR34582:SF6">
    <property type="entry name" value="UPF0702 TRANSMEMBRANE PROTEIN YCAP"/>
    <property type="match status" value="1"/>
</dbReference>
<evidence type="ECO:0000256" key="2">
    <source>
        <dbReference type="ARBA" id="ARBA00006448"/>
    </source>
</evidence>
<organism evidence="10 11">
    <name type="scientific">Paraburkholderia kirstenboschensis</name>
    <dbReference type="NCBI Taxonomy" id="1245436"/>
    <lineage>
        <taxon>Bacteria</taxon>
        <taxon>Pseudomonadati</taxon>
        <taxon>Pseudomonadota</taxon>
        <taxon>Betaproteobacteria</taxon>
        <taxon>Burkholderiales</taxon>
        <taxon>Burkholderiaceae</taxon>
        <taxon>Paraburkholderia</taxon>
    </lineage>
</organism>
<name>A0ABZ0E9V0_9BURK</name>
<evidence type="ECO:0000256" key="3">
    <source>
        <dbReference type="ARBA" id="ARBA00022475"/>
    </source>
</evidence>
<dbReference type="EMBL" id="CP136511">
    <property type="protein sequence ID" value="WOD14020.1"/>
    <property type="molecule type" value="Genomic_DNA"/>
</dbReference>
<protein>
    <submittedName>
        <fullName evidence="10">DUF421 domain-containing protein</fullName>
    </submittedName>
</protein>